<evidence type="ECO:0000313" key="2">
    <source>
        <dbReference type="Proteomes" id="UP001280581"/>
    </source>
</evidence>
<protein>
    <submittedName>
        <fullName evidence="1">Uncharacterized protein</fullName>
    </submittedName>
</protein>
<evidence type="ECO:0000313" key="1">
    <source>
        <dbReference type="EMBL" id="KAK3197281.1"/>
    </source>
</evidence>
<accession>A0AAN6LL37</accession>
<dbReference type="Proteomes" id="UP001280581">
    <property type="component" value="Unassembled WGS sequence"/>
</dbReference>
<organism evidence="1 2">
    <name type="scientific">Pseudopithomyces chartarum</name>
    <dbReference type="NCBI Taxonomy" id="1892770"/>
    <lineage>
        <taxon>Eukaryota</taxon>
        <taxon>Fungi</taxon>
        <taxon>Dikarya</taxon>
        <taxon>Ascomycota</taxon>
        <taxon>Pezizomycotina</taxon>
        <taxon>Dothideomycetes</taxon>
        <taxon>Pleosporomycetidae</taxon>
        <taxon>Pleosporales</taxon>
        <taxon>Massarineae</taxon>
        <taxon>Didymosphaeriaceae</taxon>
        <taxon>Pseudopithomyces</taxon>
    </lineage>
</organism>
<gene>
    <name evidence="1" type="ORF">GRF29_1536g1216309</name>
</gene>
<keyword evidence="2" id="KW-1185">Reference proteome</keyword>
<comment type="caution">
    <text evidence="1">The sequence shown here is derived from an EMBL/GenBank/DDBJ whole genome shotgun (WGS) entry which is preliminary data.</text>
</comment>
<name>A0AAN6LL37_9PLEO</name>
<reference evidence="1 2" key="1">
    <citation type="submission" date="2021-02" db="EMBL/GenBank/DDBJ databases">
        <title>Genome assembly of Pseudopithomyces chartarum.</title>
        <authorList>
            <person name="Jauregui R."/>
            <person name="Singh J."/>
            <person name="Voisey C."/>
        </authorList>
    </citation>
    <scope>NUCLEOTIDE SEQUENCE [LARGE SCALE GENOMIC DNA]</scope>
    <source>
        <strain evidence="1 2">AGR01</strain>
    </source>
</reference>
<dbReference type="EMBL" id="WVTA01000021">
    <property type="protein sequence ID" value="KAK3197281.1"/>
    <property type="molecule type" value="Genomic_DNA"/>
</dbReference>
<proteinExistence type="predicted"/>
<sequence length="408" mass="47127">MSSEEIASSRARIERLIRIRNTIVVWLQMLTRQYDDERDHSEYQQAWPKTIAQGNEILARLRECDSFLDSAISEYSQACARPLGERMQNLPRELRDIIYEKLLHRVESRCFRLTLDKNKRIAEQSKLKQSPDTDLAVFPWIEAPPYGDQCQAGPLHYEDPKYYGAAFVLELTEMYFRRTTFVCDQIRSWSSVATFPPLGMFLKHDPFKTGHSIHLRIRKLELNLLEQAWDLGPNVIDRRSLPGDKSTSAAKRLNKMELEASVRSSRLSDLSNSLSIIRNKCAINIKFTVRPNHDEGLMGWRVMCTALMPIVEMLENNGCTVSFQVNIWCVGFCKAGVEFPWYDKFWDMKTTSQPFHAYLVDMLKKFPVRDVASEKSTVQAFSGLFTDRLRRHRTSRAARLAAGLADSD</sequence>
<dbReference type="AlphaFoldDB" id="A0AAN6LL37"/>